<dbReference type="AlphaFoldDB" id="A0A267H537"/>
<evidence type="ECO:0000313" key="4">
    <source>
        <dbReference type="EMBL" id="PAA92649.1"/>
    </source>
</evidence>
<gene>
    <name evidence="4" type="ORF">BOX15_Mlig012159g1</name>
</gene>
<feature type="transmembrane region" description="Helical" evidence="2">
    <location>
        <begin position="127"/>
        <end position="148"/>
    </location>
</feature>
<keyword evidence="2" id="KW-0812">Transmembrane</keyword>
<evidence type="ECO:0000313" key="5">
    <source>
        <dbReference type="Proteomes" id="UP000215902"/>
    </source>
</evidence>
<dbReference type="Proteomes" id="UP000215902">
    <property type="component" value="Unassembled WGS sequence"/>
</dbReference>
<feature type="non-terminal residue" evidence="4">
    <location>
        <position position="1"/>
    </location>
</feature>
<feature type="region of interest" description="Disordered" evidence="1">
    <location>
        <begin position="80"/>
        <end position="120"/>
    </location>
</feature>
<dbReference type="EMBL" id="NIVC01000042">
    <property type="protein sequence ID" value="PAA92649.1"/>
    <property type="molecule type" value="Genomic_DNA"/>
</dbReference>
<evidence type="ECO:0000259" key="3">
    <source>
        <dbReference type="Pfam" id="PF15361"/>
    </source>
</evidence>
<keyword evidence="5" id="KW-1185">Reference proteome</keyword>
<keyword evidence="2" id="KW-1133">Transmembrane helix</keyword>
<reference evidence="4 5" key="1">
    <citation type="submission" date="2017-06" db="EMBL/GenBank/DDBJ databases">
        <title>A platform for efficient transgenesis in Macrostomum lignano, a flatworm model organism for stem cell research.</title>
        <authorList>
            <person name="Berezikov E."/>
        </authorList>
    </citation>
    <scope>NUCLEOTIDE SEQUENCE [LARGE SCALE GENOMIC DNA]</scope>
    <source>
        <strain evidence="4">DV1</strain>
        <tissue evidence="4">Whole organism</tissue>
    </source>
</reference>
<proteinExistence type="predicted"/>
<feature type="compositionally biased region" description="Low complexity" evidence="1">
    <location>
        <begin position="199"/>
        <end position="209"/>
    </location>
</feature>
<sequence length="262" mass="28186">FLHSQQAKGYAALGLAALCFAALYPRLLQPLLLAAMGRRDEAKQAAEAAMAHPRDRLRPAAALLDTVDADDAQRMASAAEAAAAAVANGGRPQPAFHPPMHQQQQHHHHQQRHQQLQQASGLHSNSLVTVVLPLYSVAILGFLLYTLMRMAGGSGGGSSGINRQFSPEWRRQQQRLLASLVARQQQQALDGNGDVSVHSNGSAGENGGESLSLAAIERDLQKLLGRLDNGGSDNGNREQLKLQLARTEAEMVRLLEGIRQAQ</sequence>
<evidence type="ECO:0000256" key="1">
    <source>
        <dbReference type="SAM" id="MobiDB-lite"/>
    </source>
</evidence>
<evidence type="ECO:0000256" key="2">
    <source>
        <dbReference type="SAM" id="Phobius"/>
    </source>
</evidence>
<comment type="caution">
    <text evidence="4">The sequence shown here is derived from an EMBL/GenBank/DDBJ whole genome shotgun (WGS) entry which is preliminary data.</text>
</comment>
<feature type="region of interest" description="Disordered" evidence="1">
    <location>
        <begin position="189"/>
        <end position="209"/>
    </location>
</feature>
<feature type="transmembrane region" description="Helical" evidence="2">
    <location>
        <begin position="7"/>
        <end position="24"/>
    </location>
</feature>
<dbReference type="InterPro" id="IPR032763">
    <property type="entry name" value="RIC3_N"/>
</dbReference>
<organism evidence="4 5">
    <name type="scientific">Macrostomum lignano</name>
    <dbReference type="NCBI Taxonomy" id="282301"/>
    <lineage>
        <taxon>Eukaryota</taxon>
        <taxon>Metazoa</taxon>
        <taxon>Spiralia</taxon>
        <taxon>Lophotrochozoa</taxon>
        <taxon>Platyhelminthes</taxon>
        <taxon>Rhabditophora</taxon>
        <taxon>Macrostomorpha</taxon>
        <taxon>Macrostomida</taxon>
        <taxon>Macrostomidae</taxon>
        <taxon>Macrostomum</taxon>
    </lineage>
</organism>
<name>A0A267H537_9PLAT</name>
<dbReference type="Pfam" id="PF15361">
    <property type="entry name" value="RIC3"/>
    <property type="match status" value="1"/>
</dbReference>
<feature type="domain" description="Resistance to inhibitors of cholinesterase protein 3 N-terminal" evidence="3">
    <location>
        <begin position="18"/>
        <end position="154"/>
    </location>
</feature>
<accession>A0A267H537</accession>
<protein>
    <recommendedName>
        <fullName evidence="3">Resistance to inhibitors of cholinesterase protein 3 N-terminal domain-containing protein</fullName>
    </recommendedName>
</protein>
<keyword evidence="2" id="KW-0472">Membrane</keyword>